<gene>
    <name evidence="2" type="ORF">F4560_004634</name>
</gene>
<reference evidence="2 3" key="1">
    <citation type="submission" date="2020-08" db="EMBL/GenBank/DDBJ databases">
        <title>Sequencing the genomes of 1000 actinobacteria strains.</title>
        <authorList>
            <person name="Klenk H.-P."/>
        </authorList>
    </citation>
    <scope>NUCLEOTIDE SEQUENCE [LARGE SCALE GENOMIC DNA]</scope>
    <source>
        <strain evidence="2 3">DSM 45486</strain>
    </source>
</reference>
<name>A0A7W9M2E3_9PSEU</name>
<evidence type="ECO:0000313" key="3">
    <source>
        <dbReference type="Proteomes" id="UP000552097"/>
    </source>
</evidence>
<proteinExistence type="predicted"/>
<evidence type="ECO:0000256" key="1">
    <source>
        <dbReference type="SAM" id="Phobius"/>
    </source>
</evidence>
<keyword evidence="3" id="KW-1185">Reference proteome</keyword>
<feature type="transmembrane region" description="Helical" evidence="1">
    <location>
        <begin position="20"/>
        <end position="43"/>
    </location>
</feature>
<dbReference type="EMBL" id="JACHMO010000001">
    <property type="protein sequence ID" value="MBB5804866.1"/>
    <property type="molecule type" value="Genomic_DNA"/>
</dbReference>
<evidence type="ECO:0000313" key="2">
    <source>
        <dbReference type="EMBL" id="MBB5804866.1"/>
    </source>
</evidence>
<dbReference type="RefSeq" id="WP_184923002.1">
    <property type="nucleotide sequence ID" value="NZ_JACHMO010000001.1"/>
</dbReference>
<organism evidence="2 3">
    <name type="scientific">Saccharothrix ecbatanensis</name>
    <dbReference type="NCBI Taxonomy" id="1105145"/>
    <lineage>
        <taxon>Bacteria</taxon>
        <taxon>Bacillati</taxon>
        <taxon>Actinomycetota</taxon>
        <taxon>Actinomycetes</taxon>
        <taxon>Pseudonocardiales</taxon>
        <taxon>Pseudonocardiaceae</taxon>
        <taxon>Saccharothrix</taxon>
    </lineage>
</organism>
<dbReference type="AlphaFoldDB" id="A0A7W9M2E3"/>
<accession>A0A7W9M2E3</accession>
<comment type="caution">
    <text evidence="2">The sequence shown here is derived from an EMBL/GenBank/DDBJ whole genome shotgun (WGS) entry which is preliminary data.</text>
</comment>
<keyword evidence="1" id="KW-0812">Transmembrane</keyword>
<dbReference type="Proteomes" id="UP000552097">
    <property type="component" value="Unassembled WGS sequence"/>
</dbReference>
<keyword evidence="1" id="KW-1133">Transmembrane helix</keyword>
<sequence>MTDHTQSIPSPRPPTGARPAVVLLAVLVVVLLGASVLTVVLFVGAREEHGLEVQELDRTSVSLSEAEDRLAATDTANDEVGNRISRLETQNAELRKCAVPTKDMIIAARDEDDAALRPAFTRATDNC</sequence>
<protein>
    <submittedName>
        <fullName evidence="2">Uncharacterized protein</fullName>
    </submittedName>
</protein>
<keyword evidence="1" id="KW-0472">Membrane</keyword>